<evidence type="ECO:0000256" key="3">
    <source>
        <dbReference type="ARBA" id="ARBA00022670"/>
    </source>
</evidence>
<dbReference type="GO" id="GO:0004222">
    <property type="term" value="F:metalloendopeptidase activity"/>
    <property type="evidence" value="ECO:0007669"/>
    <property type="project" value="InterPro"/>
</dbReference>
<dbReference type="RefSeq" id="WP_073122038.1">
    <property type="nucleotide sequence ID" value="NZ_BMEN01000005.1"/>
</dbReference>
<evidence type="ECO:0000256" key="5">
    <source>
        <dbReference type="ARBA" id="ARBA00022801"/>
    </source>
</evidence>
<evidence type="ECO:0000256" key="7">
    <source>
        <dbReference type="ARBA" id="ARBA00023049"/>
    </source>
</evidence>
<dbReference type="Gene3D" id="3.40.390.10">
    <property type="entry name" value="Collagenase (Catalytic Domain)"/>
    <property type="match status" value="1"/>
</dbReference>
<dbReference type="GO" id="GO:0046872">
    <property type="term" value="F:metal ion binding"/>
    <property type="evidence" value="ECO:0007669"/>
    <property type="project" value="UniProtKB-KW"/>
</dbReference>
<dbReference type="PANTHER" id="PTHR11733">
    <property type="entry name" value="ZINC METALLOPROTEASE FAMILY M13 NEPRILYSIN-RELATED"/>
    <property type="match status" value="1"/>
</dbReference>
<dbReference type="STRING" id="1195760.SAMN05444281_2500"/>
<feature type="domain" description="Peptidase M13 N-terminal" evidence="9">
    <location>
        <begin position="43"/>
        <end position="423"/>
    </location>
</feature>
<dbReference type="CDD" id="cd08662">
    <property type="entry name" value="M13"/>
    <property type="match status" value="1"/>
</dbReference>
<dbReference type="PROSITE" id="PS51885">
    <property type="entry name" value="NEPRILYSIN"/>
    <property type="match status" value="1"/>
</dbReference>
<keyword evidence="6" id="KW-0862">Zinc</keyword>
<evidence type="ECO:0000313" key="10">
    <source>
        <dbReference type="EMBL" id="SHH88692.1"/>
    </source>
</evidence>
<feature type="domain" description="Peptidase M13 C-terminal" evidence="8">
    <location>
        <begin position="479"/>
        <end position="680"/>
    </location>
</feature>
<reference evidence="11" key="1">
    <citation type="submission" date="2016-11" db="EMBL/GenBank/DDBJ databases">
        <authorList>
            <person name="Varghese N."/>
            <person name="Submissions S."/>
        </authorList>
    </citation>
    <scope>NUCLEOTIDE SEQUENCE [LARGE SCALE GENOMIC DNA]</scope>
    <source>
        <strain evidence="11">DSM 100572</strain>
    </source>
</reference>
<evidence type="ECO:0000256" key="6">
    <source>
        <dbReference type="ARBA" id="ARBA00022833"/>
    </source>
</evidence>
<dbReference type="Proteomes" id="UP000184109">
    <property type="component" value="Unassembled WGS sequence"/>
</dbReference>
<gene>
    <name evidence="10" type="ORF">SAMN05444281_2500</name>
</gene>
<dbReference type="GO" id="GO:0005886">
    <property type="term" value="C:plasma membrane"/>
    <property type="evidence" value="ECO:0007669"/>
    <property type="project" value="TreeGrafter"/>
</dbReference>
<dbReference type="Gene3D" id="1.10.1380.10">
    <property type="entry name" value="Neutral endopeptidase , domain2"/>
    <property type="match status" value="1"/>
</dbReference>
<dbReference type="InterPro" id="IPR024079">
    <property type="entry name" value="MetalloPept_cat_dom_sf"/>
</dbReference>
<name>A0A1M5WMS7_9FLAO</name>
<evidence type="ECO:0000259" key="8">
    <source>
        <dbReference type="Pfam" id="PF01431"/>
    </source>
</evidence>
<dbReference type="OrthoDB" id="9775677at2"/>
<evidence type="ECO:0000256" key="4">
    <source>
        <dbReference type="ARBA" id="ARBA00022723"/>
    </source>
</evidence>
<dbReference type="InterPro" id="IPR008753">
    <property type="entry name" value="Peptidase_M13_N"/>
</dbReference>
<evidence type="ECO:0000313" key="11">
    <source>
        <dbReference type="Proteomes" id="UP000184109"/>
    </source>
</evidence>
<dbReference type="EMBL" id="FQXQ01000006">
    <property type="protein sequence ID" value="SHH88692.1"/>
    <property type="molecule type" value="Genomic_DNA"/>
</dbReference>
<dbReference type="Pfam" id="PF05649">
    <property type="entry name" value="Peptidase_M13_N"/>
    <property type="match status" value="1"/>
</dbReference>
<keyword evidence="5" id="KW-0378">Hydrolase</keyword>
<organism evidence="10 11">
    <name type="scientific">Wenyingzhuangia marina</name>
    <dbReference type="NCBI Taxonomy" id="1195760"/>
    <lineage>
        <taxon>Bacteria</taxon>
        <taxon>Pseudomonadati</taxon>
        <taxon>Bacteroidota</taxon>
        <taxon>Flavobacteriia</taxon>
        <taxon>Flavobacteriales</taxon>
        <taxon>Flavobacteriaceae</taxon>
        <taxon>Wenyingzhuangia</taxon>
    </lineage>
</organism>
<accession>A0A1M5WMS7</accession>
<comment type="similarity">
    <text evidence="2">Belongs to the peptidase M13 family.</text>
</comment>
<keyword evidence="11" id="KW-1185">Reference proteome</keyword>
<evidence type="ECO:0000256" key="1">
    <source>
        <dbReference type="ARBA" id="ARBA00001947"/>
    </source>
</evidence>
<dbReference type="AlphaFoldDB" id="A0A1M5WMS7"/>
<dbReference type="InterPro" id="IPR042089">
    <property type="entry name" value="Peptidase_M13_dom_2"/>
</dbReference>
<evidence type="ECO:0000259" key="9">
    <source>
        <dbReference type="Pfam" id="PF05649"/>
    </source>
</evidence>
<sequence>MKYKVKLLSLVTVALSISCKQKQSLEKQYADINLIYVDSTISPNQNFFRFVNGKWLDSVTIPDDKTVWGGFNELGEQTDKNVLSVIKKAIDLDTLNPTSDEAKAINLYKTIIDIDARNKLDIKPITDNIKRTYDIKDLKSLQNYISESQVKGSSNFFSIYVDADAKDSNKNVLYVSPGQLGLPDRDYYISEEKDSKYKKAKYETHIAKMLQFLDIKDHDAKIMATNIVALETEMAAARLDKVARRDPKKTYNPMSVADLQKLSPSINWSEHFKKVGIPKLDSVVVSDVQYLKDLTTILNKNQIDSWKAYSQWLILRNAASKLSEKIEKENWNFYSKTLNGAVKQEPKEKTAVRVINNAIGEALGKLYVKEYFPPAAKKITEEMIQTLIEAYKVRIDALTWMDDTTKEKAKEKLEKVTIKVGYPNKWKDYGQVEVKSPEQEGDFYTNIQNITEWNFKEDLLKLNKPVDKSTWYMAPQVVNAYYNPPYNEIVFPAAILQPPFFDFNADPAINYGGIGAVIGHEISHGFDDSGADFDADGNLVNWWTDNDLEQFNALGDKLAEQYSAIEVLPGTFINGKFTLGENIGDLGGINAAFDALQIHLQKHGALGKIDGYTQNQRFFMSWSNVWRTKMRDDALKTRVKTDPHSPGMYRATQPLLNIDAFYTAFNITEKDSMYLPIDKRVKIW</sequence>
<evidence type="ECO:0000256" key="2">
    <source>
        <dbReference type="ARBA" id="ARBA00007357"/>
    </source>
</evidence>
<dbReference type="PRINTS" id="PR00786">
    <property type="entry name" value="NEPRILYSIN"/>
</dbReference>
<comment type="cofactor">
    <cofactor evidence="1">
        <name>Zn(2+)</name>
        <dbReference type="ChEBI" id="CHEBI:29105"/>
    </cofactor>
</comment>
<protein>
    <submittedName>
        <fullName evidence="10">Putative endopeptidase</fullName>
    </submittedName>
</protein>
<dbReference type="GO" id="GO:0016485">
    <property type="term" value="P:protein processing"/>
    <property type="evidence" value="ECO:0007669"/>
    <property type="project" value="TreeGrafter"/>
</dbReference>
<dbReference type="SUPFAM" id="SSF55486">
    <property type="entry name" value="Metalloproteases ('zincins'), catalytic domain"/>
    <property type="match status" value="1"/>
</dbReference>
<proteinExistence type="inferred from homology"/>
<keyword evidence="3" id="KW-0645">Protease</keyword>
<dbReference type="PANTHER" id="PTHR11733:SF167">
    <property type="entry name" value="FI17812P1-RELATED"/>
    <property type="match status" value="1"/>
</dbReference>
<dbReference type="InterPro" id="IPR018497">
    <property type="entry name" value="Peptidase_M13_C"/>
</dbReference>
<dbReference type="Pfam" id="PF01431">
    <property type="entry name" value="Peptidase_M13"/>
    <property type="match status" value="1"/>
</dbReference>
<keyword evidence="4" id="KW-0479">Metal-binding</keyword>
<dbReference type="InterPro" id="IPR000718">
    <property type="entry name" value="Peptidase_M13"/>
</dbReference>
<keyword evidence="7" id="KW-0482">Metalloprotease</keyword>
<dbReference type="PROSITE" id="PS51257">
    <property type="entry name" value="PROKAR_LIPOPROTEIN"/>
    <property type="match status" value="1"/>
</dbReference>